<dbReference type="PANTHER" id="PTHR20854:SF4">
    <property type="entry name" value="INOSITOL-1-MONOPHOSPHATASE-RELATED"/>
    <property type="match status" value="1"/>
</dbReference>
<keyword evidence="2" id="KW-1185">Reference proteome</keyword>
<dbReference type="RefSeq" id="WP_380427921.1">
    <property type="nucleotide sequence ID" value="NZ_JBHRZV010000052.1"/>
</dbReference>
<dbReference type="Gene3D" id="3.30.540.10">
    <property type="entry name" value="Fructose-1,6-Bisphosphatase, subunit A, domain 1"/>
    <property type="match status" value="1"/>
</dbReference>
<proteinExistence type="predicted"/>
<comment type="caution">
    <text evidence="1">The sequence shown here is derived from an EMBL/GenBank/DDBJ whole genome shotgun (WGS) entry which is preliminary data.</text>
</comment>
<accession>A0ABV8CXZ8</accession>
<gene>
    <name evidence="1" type="ORF">ACFORF_10280</name>
</gene>
<name>A0ABV8CXZ8_9STRE</name>
<protein>
    <submittedName>
        <fullName evidence="1">Inositol monophosphatase family protein</fullName>
    </submittedName>
</protein>
<dbReference type="Gene3D" id="3.40.190.80">
    <property type="match status" value="1"/>
</dbReference>
<dbReference type="EMBL" id="JBHRZV010000052">
    <property type="protein sequence ID" value="MFC3928937.1"/>
    <property type="molecule type" value="Genomic_DNA"/>
</dbReference>
<dbReference type="InterPro" id="IPR000760">
    <property type="entry name" value="Inositol_monophosphatase-like"/>
</dbReference>
<dbReference type="CDD" id="cd01637">
    <property type="entry name" value="IMPase_like"/>
    <property type="match status" value="1"/>
</dbReference>
<dbReference type="Pfam" id="PF00459">
    <property type="entry name" value="Inositol_P"/>
    <property type="match status" value="1"/>
</dbReference>
<dbReference type="Proteomes" id="UP001595807">
    <property type="component" value="Unassembled WGS sequence"/>
</dbReference>
<evidence type="ECO:0000313" key="2">
    <source>
        <dbReference type="Proteomes" id="UP001595807"/>
    </source>
</evidence>
<reference evidence="2" key="1">
    <citation type="journal article" date="2019" name="Int. J. Syst. Evol. Microbiol.">
        <title>The Global Catalogue of Microorganisms (GCM) 10K type strain sequencing project: providing services to taxonomists for standard genome sequencing and annotation.</title>
        <authorList>
            <consortium name="The Broad Institute Genomics Platform"/>
            <consortium name="The Broad Institute Genome Sequencing Center for Infectious Disease"/>
            <person name="Wu L."/>
            <person name="Ma J."/>
        </authorList>
    </citation>
    <scope>NUCLEOTIDE SEQUENCE [LARGE SCALE GENOMIC DNA]</scope>
    <source>
        <strain evidence="2">CCUG 67170</strain>
    </source>
</reference>
<sequence>MENKFAFGKKIIKEAGKFILSRMFAPVTVETKSRFDDLVTSLDKETQDLLVSRILDVYPEDKILAEESQTNASITDDRVWVIDPIDGTTNFIVQKSDFVVMLSYFEKGVGKFGLIYDVVNDQLFSGGPDFRAQLNGNPLETYESRPLNETLIISNAGMFARNSHGVADLAAQTLGSRTYGSAGLSMSRVMSGKAILYTSCVYPWDYAAAAVIGQTLGYEVLTLSGEQPDYQTRQEIMFFPTEEKSIIQTYIH</sequence>
<dbReference type="PRINTS" id="PR00377">
    <property type="entry name" value="IMPHPHTASES"/>
</dbReference>
<dbReference type="SUPFAM" id="SSF56655">
    <property type="entry name" value="Carbohydrate phosphatase"/>
    <property type="match status" value="1"/>
</dbReference>
<dbReference type="PANTHER" id="PTHR20854">
    <property type="entry name" value="INOSITOL MONOPHOSPHATASE"/>
    <property type="match status" value="1"/>
</dbReference>
<organism evidence="1 2">
    <name type="scientific">Streptococcus caprae</name>
    <dbReference type="NCBI Taxonomy" id="1640501"/>
    <lineage>
        <taxon>Bacteria</taxon>
        <taxon>Bacillati</taxon>
        <taxon>Bacillota</taxon>
        <taxon>Bacilli</taxon>
        <taxon>Lactobacillales</taxon>
        <taxon>Streptococcaceae</taxon>
        <taxon>Streptococcus</taxon>
    </lineage>
</organism>
<evidence type="ECO:0000313" key="1">
    <source>
        <dbReference type="EMBL" id="MFC3928937.1"/>
    </source>
</evidence>